<feature type="transmembrane region" description="Helical" evidence="1">
    <location>
        <begin position="189"/>
        <end position="207"/>
    </location>
</feature>
<evidence type="ECO:0000313" key="4">
    <source>
        <dbReference type="Proteomes" id="UP000464524"/>
    </source>
</evidence>
<name>A0A857JN73_9ALTE</name>
<dbReference type="EMBL" id="CP047656">
    <property type="protein sequence ID" value="QHJ12812.1"/>
    <property type="molecule type" value="Genomic_DNA"/>
</dbReference>
<dbReference type="KEGG" id="pmes:FX988_03070"/>
<keyword evidence="1" id="KW-1133">Transmembrane helix</keyword>
<organism evidence="3 4">
    <name type="scientific">Paraglaciecola mesophila</name>
    <dbReference type="NCBI Taxonomy" id="197222"/>
    <lineage>
        <taxon>Bacteria</taxon>
        <taxon>Pseudomonadati</taxon>
        <taxon>Pseudomonadota</taxon>
        <taxon>Gammaproteobacteria</taxon>
        <taxon>Alteromonadales</taxon>
        <taxon>Alteromonadaceae</taxon>
        <taxon>Paraglaciecola</taxon>
    </lineage>
</organism>
<sequence length="210" mass="24627">MHLLRWSELTVLFLCTPLLILFLVSDYDTWLMPLLILMGGYCLLLLWKDVNFKRFRLWHTDDFWQHFGATLKVFVPCAIVLAILVYYFAPQILFKLPREDVQFWLITLAIYPIVSVIPQEVIFRTFFFHRYKRIIPSKNIRWALSTVSFSLAHVVYGNWIAVGLSCIGGMLFGYRYMQTRSTLVVVVEHSLWGSYLFTLGVGVFLLTQNI</sequence>
<feature type="transmembrane region" description="Helical" evidence="1">
    <location>
        <begin position="7"/>
        <end position="24"/>
    </location>
</feature>
<reference evidence="3 4" key="1">
    <citation type="submission" date="2019-12" db="EMBL/GenBank/DDBJ databases">
        <title>Genome sequencing and assembly of endphytes of Porphyra tenera.</title>
        <authorList>
            <person name="Park J.M."/>
            <person name="Shin R."/>
            <person name="Jo S.H."/>
        </authorList>
    </citation>
    <scope>NUCLEOTIDE SEQUENCE [LARGE SCALE GENOMIC DNA]</scope>
    <source>
        <strain evidence="3 4">GPM4</strain>
    </source>
</reference>
<dbReference type="GO" id="GO:0004175">
    <property type="term" value="F:endopeptidase activity"/>
    <property type="evidence" value="ECO:0007669"/>
    <property type="project" value="UniProtKB-ARBA"/>
</dbReference>
<dbReference type="AlphaFoldDB" id="A0A857JN73"/>
<dbReference type="Proteomes" id="UP000464524">
    <property type="component" value="Chromosome"/>
</dbReference>
<dbReference type="GO" id="GO:0080120">
    <property type="term" value="P:CAAX-box protein maturation"/>
    <property type="evidence" value="ECO:0007669"/>
    <property type="project" value="UniProtKB-ARBA"/>
</dbReference>
<dbReference type="Pfam" id="PF02517">
    <property type="entry name" value="Rce1-like"/>
    <property type="match status" value="1"/>
</dbReference>
<gene>
    <name evidence="3" type="ORF">FX988_03070</name>
</gene>
<keyword evidence="1" id="KW-0812">Transmembrane</keyword>
<feature type="domain" description="CAAX prenyl protease 2/Lysostaphin resistance protein A-like" evidence="2">
    <location>
        <begin position="103"/>
        <end position="192"/>
    </location>
</feature>
<dbReference type="OrthoDB" id="9805801at2"/>
<feature type="transmembrane region" description="Helical" evidence="1">
    <location>
        <begin position="67"/>
        <end position="89"/>
    </location>
</feature>
<feature type="transmembrane region" description="Helical" evidence="1">
    <location>
        <begin position="144"/>
        <end position="177"/>
    </location>
</feature>
<evidence type="ECO:0000313" key="3">
    <source>
        <dbReference type="EMBL" id="QHJ12812.1"/>
    </source>
</evidence>
<evidence type="ECO:0000256" key="1">
    <source>
        <dbReference type="SAM" id="Phobius"/>
    </source>
</evidence>
<keyword evidence="4" id="KW-1185">Reference proteome</keyword>
<evidence type="ECO:0000259" key="2">
    <source>
        <dbReference type="Pfam" id="PF02517"/>
    </source>
</evidence>
<feature type="transmembrane region" description="Helical" evidence="1">
    <location>
        <begin position="30"/>
        <end position="47"/>
    </location>
</feature>
<protein>
    <recommendedName>
        <fullName evidence="2">CAAX prenyl protease 2/Lysostaphin resistance protein A-like domain-containing protein</fullName>
    </recommendedName>
</protein>
<proteinExistence type="predicted"/>
<accession>A0A857JN73</accession>
<feature type="transmembrane region" description="Helical" evidence="1">
    <location>
        <begin position="101"/>
        <end position="123"/>
    </location>
</feature>
<dbReference type="InterPro" id="IPR003675">
    <property type="entry name" value="Rce1/LyrA-like_dom"/>
</dbReference>
<dbReference type="RefSeq" id="WP_160180982.1">
    <property type="nucleotide sequence ID" value="NZ_CP047656.1"/>
</dbReference>
<keyword evidence="1" id="KW-0472">Membrane</keyword>